<keyword evidence="1" id="KW-0678">Repressor</keyword>
<gene>
    <name evidence="6" type="ORF">KKP3000_000912</name>
</gene>
<dbReference type="Pfam" id="PF13411">
    <property type="entry name" value="MerR_1"/>
    <property type="match status" value="1"/>
</dbReference>
<keyword evidence="4" id="KW-0804">Transcription</keyword>
<sequence>MELNDRRQLPLFSIGTVQKLTGLSARQIRYYEEHELVQPARTTGKQRQFSFADVERLMLIRQWLDEGHNMAGVKRNFEEMERRRAHPKDTNKQDLSDAEVYKWLEREMLGNLSKSESLFQGDLSRFYRKR</sequence>
<dbReference type="InterPro" id="IPR000551">
    <property type="entry name" value="MerR-type_HTH_dom"/>
</dbReference>
<organism evidence="6 7">
    <name type="scientific">Alicyclobacillus fastidiosus</name>
    <dbReference type="NCBI Taxonomy" id="392011"/>
    <lineage>
        <taxon>Bacteria</taxon>
        <taxon>Bacillati</taxon>
        <taxon>Bacillota</taxon>
        <taxon>Bacilli</taxon>
        <taxon>Bacillales</taxon>
        <taxon>Alicyclobacillaceae</taxon>
        <taxon>Alicyclobacillus</taxon>
    </lineage>
</organism>
<dbReference type="CDD" id="cd01105">
    <property type="entry name" value="HTH_GlnR-like"/>
    <property type="match status" value="1"/>
</dbReference>
<dbReference type="Proteomes" id="UP001579974">
    <property type="component" value="Unassembled WGS sequence"/>
</dbReference>
<reference evidence="6 7" key="1">
    <citation type="journal article" date="2024" name="Int. J. Mol. Sci.">
        <title>Exploration of Alicyclobacillus spp. Genome in Search of Antibiotic Resistance.</title>
        <authorList>
            <person name="Bucka-Kolendo J."/>
            <person name="Kiousi D.E."/>
            <person name="Dekowska A."/>
            <person name="Mikolajczuk-Szczyrba A."/>
            <person name="Karadedos D.M."/>
            <person name="Michael P."/>
            <person name="Galanis A."/>
            <person name="Sokolowska B."/>
        </authorList>
    </citation>
    <scope>NUCLEOTIDE SEQUENCE [LARGE SCALE GENOMIC DNA]</scope>
    <source>
        <strain evidence="6 7">KKP 3000</strain>
    </source>
</reference>
<evidence type="ECO:0000259" key="5">
    <source>
        <dbReference type="PROSITE" id="PS50937"/>
    </source>
</evidence>
<dbReference type="InterPro" id="IPR009061">
    <property type="entry name" value="DNA-bd_dom_put_sf"/>
</dbReference>
<dbReference type="PROSITE" id="PS50937">
    <property type="entry name" value="HTH_MERR_2"/>
    <property type="match status" value="1"/>
</dbReference>
<evidence type="ECO:0000313" key="6">
    <source>
        <dbReference type="EMBL" id="MFB5192118.1"/>
    </source>
</evidence>
<dbReference type="RefSeq" id="WP_275472828.1">
    <property type="nucleotide sequence ID" value="NZ_CP162940.1"/>
</dbReference>
<dbReference type="PANTHER" id="PTHR30204:SF65">
    <property type="entry name" value="HTH-TYPE TRANSCRIPTIONAL REGULATOR TNRA"/>
    <property type="match status" value="1"/>
</dbReference>
<evidence type="ECO:0000256" key="2">
    <source>
        <dbReference type="ARBA" id="ARBA00023015"/>
    </source>
</evidence>
<dbReference type="Gene3D" id="1.10.1660.10">
    <property type="match status" value="1"/>
</dbReference>
<evidence type="ECO:0000256" key="3">
    <source>
        <dbReference type="ARBA" id="ARBA00023125"/>
    </source>
</evidence>
<protein>
    <submittedName>
        <fullName evidence="6">MerR family transcriptional regulator</fullName>
    </submittedName>
</protein>
<keyword evidence="2" id="KW-0805">Transcription regulation</keyword>
<proteinExistence type="predicted"/>
<dbReference type="SMART" id="SM00422">
    <property type="entry name" value="HTH_MERR"/>
    <property type="match status" value="1"/>
</dbReference>
<accession>A0ABV5AIL9</accession>
<evidence type="ECO:0000313" key="7">
    <source>
        <dbReference type="Proteomes" id="UP001579974"/>
    </source>
</evidence>
<keyword evidence="7" id="KW-1185">Reference proteome</keyword>
<feature type="domain" description="HTH merR-type" evidence="5">
    <location>
        <begin position="11"/>
        <end position="79"/>
    </location>
</feature>
<keyword evidence="3" id="KW-0238">DNA-binding</keyword>
<dbReference type="SUPFAM" id="SSF46955">
    <property type="entry name" value="Putative DNA-binding domain"/>
    <property type="match status" value="1"/>
</dbReference>
<dbReference type="InterPro" id="IPR047057">
    <property type="entry name" value="MerR_fam"/>
</dbReference>
<evidence type="ECO:0000256" key="1">
    <source>
        <dbReference type="ARBA" id="ARBA00022491"/>
    </source>
</evidence>
<comment type="caution">
    <text evidence="6">The sequence shown here is derived from an EMBL/GenBank/DDBJ whole genome shotgun (WGS) entry which is preliminary data.</text>
</comment>
<dbReference type="PANTHER" id="PTHR30204">
    <property type="entry name" value="REDOX-CYCLING DRUG-SENSING TRANSCRIPTIONAL ACTIVATOR SOXR"/>
    <property type="match status" value="1"/>
</dbReference>
<evidence type="ECO:0000256" key="4">
    <source>
        <dbReference type="ARBA" id="ARBA00023163"/>
    </source>
</evidence>
<dbReference type="EMBL" id="JBDXSU010000017">
    <property type="protein sequence ID" value="MFB5192118.1"/>
    <property type="molecule type" value="Genomic_DNA"/>
</dbReference>
<name>A0ABV5AIL9_9BACL</name>